<proteinExistence type="predicted"/>
<dbReference type="Proteomes" id="UP001500274">
    <property type="component" value="Unassembled WGS sequence"/>
</dbReference>
<keyword evidence="2" id="KW-0472">Membrane</keyword>
<evidence type="ECO:0000313" key="4">
    <source>
        <dbReference type="Proteomes" id="UP001500274"/>
    </source>
</evidence>
<evidence type="ECO:0000256" key="2">
    <source>
        <dbReference type="SAM" id="Phobius"/>
    </source>
</evidence>
<keyword evidence="4" id="KW-1185">Reference proteome</keyword>
<organism evidence="3 4">
    <name type="scientific">Microbacterium binotii</name>
    <dbReference type="NCBI Taxonomy" id="462710"/>
    <lineage>
        <taxon>Bacteria</taxon>
        <taxon>Bacillati</taxon>
        <taxon>Actinomycetota</taxon>
        <taxon>Actinomycetes</taxon>
        <taxon>Micrococcales</taxon>
        <taxon>Microbacteriaceae</taxon>
        <taxon>Microbacterium</taxon>
    </lineage>
</organism>
<keyword evidence="2" id="KW-0812">Transmembrane</keyword>
<evidence type="ECO:0008006" key="5">
    <source>
        <dbReference type="Google" id="ProtNLM"/>
    </source>
</evidence>
<feature type="compositionally biased region" description="Basic and acidic residues" evidence="1">
    <location>
        <begin position="12"/>
        <end position="23"/>
    </location>
</feature>
<keyword evidence="2" id="KW-1133">Transmembrane helix</keyword>
<gene>
    <name evidence="3" type="ORF">GCM10009862_18090</name>
</gene>
<sequence length="83" mass="9030">MTTEVDTPRGLSAERVDARRTTAEETDADAAPPKGRSPYRNARFLSLTALMGVFGIQFGVYEVGVPLWVVAHTVVPDAPRGMR</sequence>
<feature type="transmembrane region" description="Helical" evidence="2">
    <location>
        <begin position="44"/>
        <end position="61"/>
    </location>
</feature>
<dbReference type="EMBL" id="BAAARI010000012">
    <property type="protein sequence ID" value="GAA2579242.1"/>
    <property type="molecule type" value="Genomic_DNA"/>
</dbReference>
<reference evidence="4" key="1">
    <citation type="journal article" date="2019" name="Int. J. Syst. Evol. Microbiol.">
        <title>The Global Catalogue of Microorganisms (GCM) 10K type strain sequencing project: providing services to taxonomists for standard genome sequencing and annotation.</title>
        <authorList>
            <consortium name="The Broad Institute Genomics Platform"/>
            <consortium name="The Broad Institute Genome Sequencing Center for Infectious Disease"/>
            <person name="Wu L."/>
            <person name="Ma J."/>
        </authorList>
    </citation>
    <scope>NUCLEOTIDE SEQUENCE [LARGE SCALE GENOMIC DNA]</scope>
    <source>
        <strain evidence="4">JCM 16365</strain>
    </source>
</reference>
<comment type="caution">
    <text evidence="3">The sequence shown here is derived from an EMBL/GenBank/DDBJ whole genome shotgun (WGS) entry which is preliminary data.</text>
</comment>
<evidence type="ECO:0000313" key="3">
    <source>
        <dbReference type="EMBL" id="GAA2579242.1"/>
    </source>
</evidence>
<name>A0ABP6BND3_9MICO</name>
<feature type="region of interest" description="Disordered" evidence="1">
    <location>
        <begin position="1"/>
        <end position="37"/>
    </location>
</feature>
<evidence type="ECO:0000256" key="1">
    <source>
        <dbReference type="SAM" id="MobiDB-lite"/>
    </source>
</evidence>
<protein>
    <recommendedName>
        <fullName evidence="5">MFS transporter</fullName>
    </recommendedName>
</protein>
<accession>A0ABP6BND3</accession>